<dbReference type="PROSITE" id="PS50076">
    <property type="entry name" value="DNAJ_2"/>
    <property type="match status" value="1"/>
</dbReference>
<organism evidence="7">
    <name type="scientific">Picocystis salinarum</name>
    <dbReference type="NCBI Taxonomy" id="88271"/>
    <lineage>
        <taxon>Eukaryota</taxon>
        <taxon>Viridiplantae</taxon>
        <taxon>Chlorophyta</taxon>
        <taxon>Picocystophyceae</taxon>
        <taxon>Picocystales</taxon>
        <taxon>Picocystaceae</taxon>
        <taxon>Picocystis</taxon>
    </lineage>
</organism>
<dbReference type="PROSITE" id="PS00636">
    <property type="entry name" value="DNAJ_1"/>
    <property type="match status" value="1"/>
</dbReference>
<dbReference type="EMBL" id="HBIS01004285">
    <property type="protein sequence ID" value="CAE0610068.1"/>
    <property type="molecule type" value="Transcribed_RNA"/>
</dbReference>
<feature type="repeat" description="TPR" evidence="3">
    <location>
        <begin position="405"/>
        <end position="438"/>
    </location>
</feature>
<feature type="domain" description="J" evidence="5">
    <location>
        <begin position="459"/>
        <end position="529"/>
    </location>
</feature>
<dbReference type="Pfam" id="PF00226">
    <property type="entry name" value="DnaJ"/>
    <property type="match status" value="1"/>
</dbReference>
<feature type="region of interest" description="Disordered" evidence="4">
    <location>
        <begin position="539"/>
        <end position="574"/>
    </location>
</feature>
<name>A0A6U9R154_9CHLO</name>
<evidence type="ECO:0000256" key="1">
    <source>
        <dbReference type="ARBA" id="ARBA00022737"/>
    </source>
</evidence>
<dbReference type="Pfam" id="PF00515">
    <property type="entry name" value="TPR_1"/>
    <property type="match status" value="1"/>
</dbReference>
<dbReference type="InterPro" id="IPR018253">
    <property type="entry name" value="DnaJ_domain_CS"/>
</dbReference>
<reference evidence="7" key="1">
    <citation type="submission" date="2021-01" db="EMBL/GenBank/DDBJ databases">
        <authorList>
            <person name="Corre E."/>
            <person name="Pelletier E."/>
            <person name="Niang G."/>
            <person name="Scheremetjew M."/>
            <person name="Finn R."/>
            <person name="Kale V."/>
            <person name="Holt S."/>
            <person name="Cochrane G."/>
            <person name="Meng A."/>
            <person name="Brown T."/>
            <person name="Cohen L."/>
        </authorList>
    </citation>
    <scope>NUCLEOTIDE SEQUENCE</scope>
    <source>
        <strain evidence="7">CCMP1897</strain>
    </source>
</reference>
<gene>
    <name evidence="6" type="ORF">PSAL00342_LOCUS3891</name>
    <name evidence="7" type="ORF">PSAL00342_LOCUS3892</name>
</gene>
<dbReference type="InterPro" id="IPR019734">
    <property type="entry name" value="TPR_rpt"/>
</dbReference>
<proteinExistence type="predicted"/>
<dbReference type="CDD" id="cd06257">
    <property type="entry name" value="DnaJ"/>
    <property type="match status" value="1"/>
</dbReference>
<feature type="repeat" description="TPR" evidence="3">
    <location>
        <begin position="286"/>
        <end position="319"/>
    </location>
</feature>
<evidence type="ECO:0000313" key="6">
    <source>
        <dbReference type="EMBL" id="CAE0610068.1"/>
    </source>
</evidence>
<dbReference type="PROSITE" id="PS50293">
    <property type="entry name" value="TPR_REGION"/>
    <property type="match status" value="1"/>
</dbReference>
<dbReference type="PROSITE" id="PS50005">
    <property type="entry name" value="TPR"/>
    <property type="match status" value="5"/>
</dbReference>
<protein>
    <recommendedName>
        <fullName evidence="5">J domain-containing protein</fullName>
    </recommendedName>
</protein>
<evidence type="ECO:0000259" key="5">
    <source>
        <dbReference type="PROSITE" id="PS50076"/>
    </source>
</evidence>
<dbReference type="PANTHER" id="PTHR45188">
    <property type="entry name" value="DNAJ PROTEIN P58IPK HOMOLOG"/>
    <property type="match status" value="1"/>
</dbReference>
<dbReference type="EMBL" id="HBIS01004286">
    <property type="protein sequence ID" value="CAE0610069.1"/>
    <property type="molecule type" value="Transcribed_RNA"/>
</dbReference>
<feature type="region of interest" description="Disordered" evidence="4">
    <location>
        <begin position="1"/>
        <end position="27"/>
    </location>
</feature>
<dbReference type="SUPFAM" id="SSF46565">
    <property type="entry name" value="Chaperone J-domain"/>
    <property type="match status" value="1"/>
</dbReference>
<feature type="repeat" description="TPR" evidence="3">
    <location>
        <begin position="35"/>
        <end position="68"/>
    </location>
</feature>
<feature type="repeat" description="TPR" evidence="3">
    <location>
        <begin position="110"/>
        <end position="143"/>
    </location>
</feature>
<dbReference type="AlphaFoldDB" id="A0A6U9R154"/>
<dbReference type="Pfam" id="PF13414">
    <property type="entry name" value="TPR_11"/>
    <property type="match status" value="1"/>
</dbReference>
<accession>A0A6U9R154</accession>
<keyword evidence="2 3" id="KW-0802">TPR repeat</keyword>
<dbReference type="Pfam" id="PF13432">
    <property type="entry name" value="TPR_16"/>
    <property type="match status" value="1"/>
</dbReference>
<evidence type="ECO:0000256" key="2">
    <source>
        <dbReference type="ARBA" id="ARBA00022803"/>
    </source>
</evidence>
<dbReference type="SUPFAM" id="SSF48452">
    <property type="entry name" value="TPR-like"/>
    <property type="match status" value="2"/>
</dbReference>
<dbReference type="InterPro" id="IPR036869">
    <property type="entry name" value="J_dom_sf"/>
</dbReference>
<feature type="repeat" description="TPR" evidence="3">
    <location>
        <begin position="332"/>
        <end position="365"/>
    </location>
</feature>
<dbReference type="InterPro" id="IPR001623">
    <property type="entry name" value="DnaJ_domain"/>
</dbReference>
<evidence type="ECO:0000256" key="3">
    <source>
        <dbReference type="PROSITE-ProRule" id="PRU00339"/>
    </source>
</evidence>
<dbReference type="SMART" id="SM00028">
    <property type="entry name" value="TPR"/>
    <property type="match status" value="8"/>
</dbReference>
<evidence type="ECO:0000256" key="4">
    <source>
        <dbReference type="SAM" id="MobiDB-lite"/>
    </source>
</evidence>
<sequence>MASPASSSAREERMRRAAMAARATCPKVAHNPKDAEAWKALGDAAESLGLVDEAKVAFRKARELDPGFLRVPPAPGDNQPASHEVEKARRAVTAIVMRHGRRSKISPEDEEKLQAQGNAFFKARKYEDAVMAYSRAISFCPELASLYGNRSAAYYMLKKFKEAAVDAVKACKVDPFYVKGYSRAAKAYLCLGDVEQAKAQLMQARAKGADVEQDLRSISIVEKAKTINGNTLTRENMRLIEKAMEIAPNVEQFKVAMGRVLLTRGKHQEALALCRGLKVDGSKHASEILSIRAEASYLIGDTKAAERYFAQALASDPKNLHAKRFMDTVQAVQNNKQKGNQAFQIGRWEEAYQHYTAAMNVDPNVRNSLVAQCACNRAAVLIKLENLEDALVDCTYAIELDESYTKAYLRRAHIHSELENFEDALRDFEKVQELDPQSPDIRKLVKEAANNVRKYKYVDFYHLLEVRRTATDVEIRKAYKKACLKYHPDKNAHRTPKEKRDANRKFKHLQDAYNILLDVQKRALYDRGFSAEDIDSGVADASDDFRDMNMGNGSGDRYGSTGYSSDRRRYTNRG</sequence>
<dbReference type="InterPro" id="IPR013105">
    <property type="entry name" value="TPR_2"/>
</dbReference>
<dbReference type="PANTHER" id="PTHR45188:SF2">
    <property type="entry name" value="DNAJ HOMOLOG SUBFAMILY C MEMBER 7"/>
    <property type="match status" value="1"/>
</dbReference>
<feature type="compositionally biased region" description="Basic and acidic residues" evidence="4">
    <location>
        <begin position="565"/>
        <end position="574"/>
    </location>
</feature>
<dbReference type="InterPro" id="IPR011990">
    <property type="entry name" value="TPR-like_helical_dom_sf"/>
</dbReference>
<dbReference type="SMART" id="SM00271">
    <property type="entry name" value="DnaJ"/>
    <property type="match status" value="1"/>
</dbReference>
<dbReference type="Pfam" id="PF07719">
    <property type="entry name" value="TPR_2"/>
    <property type="match status" value="1"/>
</dbReference>
<dbReference type="PRINTS" id="PR00625">
    <property type="entry name" value="JDOMAIN"/>
</dbReference>
<dbReference type="Gene3D" id="1.25.40.10">
    <property type="entry name" value="Tetratricopeptide repeat domain"/>
    <property type="match status" value="4"/>
</dbReference>
<dbReference type="Gene3D" id="1.10.287.110">
    <property type="entry name" value="DnaJ domain"/>
    <property type="match status" value="1"/>
</dbReference>
<evidence type="ECO:0000313" key="7">
    <source>
        <dbReference type="EMBL" id="CAE0610069.1"/>
    </source>
</evidence>
<keyword evidence="1" id="KW-0677">Repeat</keyword>